<keyword evidence="8" id="KW-1185">Reference proteome</keyword>
<dbReference type="GO" id="GO:0050660">
    <property type="term" value="F:flavin adenine dinucleotide binding"/>
    <property type="evidence" value="ECO:0007669"/>
    <property type="project" value="InterPro"/>
</dbReference>
<dbReference type="RefSeq" id="XP_019046583.1">
    <property type="nucleotide sequence ID" value="XM_019191953.1"/>
</dbReference>
<dbReference type="PIRSF" id="PIRSF000332">
    <property type="entry name" value="FMO"/>
    <property type="match status" value="1"/>
</dbReference>
<dbReference type="STRING" id="1296100.A0A1B9G3B7"/>
<reference evidence="7" key="4">
    <citation type="submission" date="2024-02" db="EMBL/GenBank/DDBJ databases">
        <title>Comparative genomics of Cryptococcus and Kwoniella reveals pathogenesis evolution and contrasting modes of karyotype evolution via chromosome fusion or intercentromeric recombination.</title>
        <authorList>
            <person name="Coelho M.A."/>
            <person name="David-Palma M."/>
            <person name="Shea T."/>
            <person name="Bowers K."/>
            <person name="McGinley-Smith S."/>
            <person name="Mohammad A.W."/>
            <person name="Gnirke A."/>
            <person name="Yurkov A.M."/>
            <person name="Nowrousian M."/>
            <person name="Sun S."/>
            <person name="Cuomo C.A."/>
            <person name="Heitman J."/>
        </authorList>
    </citation>
    <scope>NUCLEOTIDE SEQUENCE</scope>
    <source>
        <strain evidence="7">CBS 10118</strain>
    </source>
</reference>
<evidence type="ECO:0000313" key="6">
    <source>
        <dbReference type="EMBL" id="OCF25513.1"/>
    </source>
</evidence>
<accession>A0A1B9G3B7</accession>
<evidence type="ECO:0000256" key="4">
    <source>
        <dbReference type="ARBA" id="ARBA00022857"/>
    </source>
</evidence>
<keyword evidence="3" id="KW-0274">FAD</keyword>
<evidence type="ECO:0008006" key="9">
    <source>
        <dbReference type="Google" id="ProtNLM"/>
    </source>
</evidence>
<dbReference type="EMBL" id="KI894021">
    <property type="protein sequence ID" value="OCF25513.1"/>
    <property type="molecule type" value="Genomic_DNA"/>
</dbReference>
<evidence type="ECO:0000313" key="7">
    <source>
        <dbReference type="EMBL" id="WVW84178.1"/>
    </source>
</evidence>
<dbReference type="Gene3D" id="3.50.50.60">
    <property type="entry name" value="FAD/NAD(P)-binding domain"/>
    <property type="match status" value="3"/>
</dbReference>
<proteinExistence type="inferred from homology"/>
<dbReference type="GO" id="GO:0004499">
    <property type="term" value="F:N,N-dimethylaniline monooxygenase activity"/>
    <property type="evidence" value="ECO:0007669"/>
    <property type="project" value="InterPro"/>
</dbReference>
<dbReference type="SUPFAM" id="SSF51905">
    <property type="entry name" value="FAD/NAD(P)-binding domain"/>
    <property type="match status" value="2"/>
</dbReference>
<keyword evidence="5" id="KW-0560">Oxidoreductase</keyword>
<dbReference type="PANTHER" id="PTHR23023">
    <property type="entry name" value="DIMETHYLANILINE MONOOXYGENASE"/>
    <property type="match status" value="1"/>
</dbReference>
<reference evidence="6" key="3">
    <citation type="submission" date="2014-01" db="EMBL/GenBank/DDBJ databases">
        <title>Evolution of pathogenesis and genome organization in the Tremellales.</title>
        <authorList>
            <person name="Cuomo C."/>
            <person name="Litvintseva A."/>
            <person name="Heitman J."/>
            <person name="Chen Y."/>
            <person name="Sun S."/>
            <person name="Springer D."/>
            <person name="Dromer F."/>
            <person name="Young S."/>
            <person name="Zeng Q."/>
            <person name="Chapman S."/>
            <person name="Gujja S."/>
            <person name="Saif S."/>
            <person name="Birren B."/>
        </authorList>
    </citation>
    <scope>NUCLEOTIDE SEQUENCE</scope>
    <source>
        <strain evidence="6">CBS 10118</strain>
    </source>
</reference>
<name>A0A1B9G3B7_9TREE</name>
<evidence type="ECO:0000256" key="5">
    <source>
        <dbReference type="ARBA" id="ARBA00023002"/>
    </source>
</evidence>
<dbReference type="PRINTS" id="PR00370">
    <property type="entry name" value="FMOXYGENASE"/>
</dbReference>
<evidence type="ECO:0000256" key="2">
    <source>
        <dbReference type="ARBA" id="ARBA00022630"/>
    </source>
</evidence>
<evidence type="ECO:0000256" key="1">
    <source>
        <dbReference type="ARBA" id="ARBA00009183"/>
    </source>
</evidence>
<organism evidence="6">
    <name type="scientific">Kwoniella bestiolae CBS 10118</name>
    <dbReference type="NCBI Taxonomy" id="1296100"/>
    <lineage>
        <taxon>Eukaryota</taxon>
        <taxon>Fungi</taxon>
        <taxon>Dikarya</taxon>
        <taxon>Basidiomycota</taxon>
        <taxon>Agaricomycotina</taxon>
        <taxon>Tremellomycetes</taxon>
        <taxon>Tremellales</taxon>
        <taxon>Cryptococcaceae</taxon>
        <taxon>Kwoniella</taxon>
    </lineage>
</organism>
<gene>
    <name evidence="6" type="ORF">I302_05333</name>
    <name evidence="7" type="ORF">I302_106208</name>
</gene>
<dbReference type="EMBL" id="CP144544">
    <property type="protein sequence ID" value="WVW84178.1"/>
    <property type="molecule type" value="Genomic_DNA"/>
</dbReference>
<dbReference type="InterPro" id="IPR036188">
    <property type="entry name" value="FAD/NAD-bd_sf"/>
</dbReference>
<evidence type="ECO:0000313" key="8">
    <source>
        <dbReference type="Proteomes" id="UP000092730"/>
    </source>
</evidence>
<reference evidence="6" key="1">
    <citation type="submission" date="2013-07" db="EMBL/GenBank/DDBJ databases">
        <title>The Genome Sequence of Cryptococcus bestiolae CBS10118.</title>
        <authorList>
            <consortium name="The Broad Institute Genome Sequencing Platform"/>
            <person name="Cuomo C."/>
            <person name="Litvintseva A."/>
            <person name="Chen Y."/>
            <person name="Heitman J."/>
            <person name="Sun S."/>
            <person name="Springer D."/>
            <person name="Dromer F."/>
            <person name="Young S.K."/>
            <person name="Zeng Q."/>
            <person name="Gargeya S."/>
            <person name="Fitzgerald M."/>
            <person name="Abouelleil A."/>
            <person name="Alvarado L."/>
            <person name="Berlin A.M."/>
            <person name="Chapman S.B."/>
            <person name="Dewar J."/>
            <person name="Goldberg J."/>
            <person name="Griggs A."/>
            <person name="Gujja S."/>
            <person name="Hansen M."/>
            <person name="Howarth C."/>
            <person name="Imamovic A."/>
            <person name="Larimer J."/>
            <person name="McCowan C."/>
            <person name="Murphy C."/>
            <person name="Pearson M."/>
            <person name="Priest M."/>
            <person name="Roberts A."/>
            <person name="Saif S."/>
            <person name="Shea T."/>
            <person name="Sykes S."/>
            <person name="Wortman J."/>
            <person name="Nusbaum C."/>
            <person name="Birren B."/>
        </authorList>
    </citation>
    <scope>NUCLEOTIDE SEQUENCE [LARGE SCALE GENOMIC DNA]</scope>
    <source>
        <strain evidence="6">CBS 10118</strain>
    </source>
</reference>
<dbReference type="InterPro" id="IPR000960">
    <property type="entry name" value="Flavin_mOase"/>
</dbReference>
<dbReference type="OrthoDB" id="2915840at2759"/>
<dbReference type="KEGG" id="kbi:30209732"/>
<keyword evidence="2" id="KW-0285">Flavoprotein</keyword>
<dbReference type="VEuPathDB" id="FungiDB:I302_05333"/>
<dbReference type="Proteomes" id="UP000092730">
    <property type="component" value="Chromosome 4"/>
</dbReference>
<dbReference type="Pfam" id="PF00743">
    <property type="entry name" value="FMO-like"/>
    <property type="match status" value="1"/>
</dbReference>
<dbReference type="GO" id="GO:0050661">
    <property type="term" value="F:NADP binding"/>
    <property type="evidence" value="ECO:0007669"/>
    <property type="project" value="InterPro"/>
</dbReference>
<reference evidence="7" key="2">
    <citation type="submission" date="2013-07" db="EMBL/GenBank/DDBJ databases">
        <authorList>
            <consortium name="The Broad Institute Genome Sequencing Platform"/>
            <person name="Cuomo C."/>
            <person name="Litvintseva A."/>
            <person name="Chen Y."/>
            <person name="Heitman J."/>
            <person name="Sun S."/>
            <person name="Springer D."/>
            <person name="Dromer F."/>
            <person name="Young S.K."/>
            <person name="Zeng Q."/>
            <person name="Gargeya S."/>
            <person name="Fitzgerald M."/>
            <person name="Abouelleil A."/>
            <person name="Alvarado L."/>
            <person name="Berlin A.M."/>
            <person name="Chapman S.B."/>
            <person name="Dewar J."/>
            <person name="Goldberg J."/>
            <person name="Griggs A."/>
            <person name="Gujja S."/>
            <person name="Hansen M."/>
            <person name="Howarth C."/>
            <person name="Imamovic A."/>
            <person name="Larimer J."/>
            <person name="McCowan C."/>
            <person name="Murphy C."/>
            <person name="Pearson M."/>
            <person name="Priest M."/>
            <person name="Roberts A."/>
            <person name="Saif S."/>
            <person name="Shea T."/>
            <person name="Sykes S."/>
            <person name="Wortman J."/>
            <person name="Nusbaum C."/>
            <person name="Birren B."/>
        </authorList>
    </citation>
    <scope>NUCLEOTIDE SEQUENCE</scope>
    <source>
        <strain evidence="7">CBS 10118</strain>
    </source>
</reference>
<comment type="similarity">
    <text evidence="1">Belongs to the FMO family.</text>
</comment>
<sequence length="475" mass="52756">MHVAIIGAGYSGLAAATAFLSFGHSVVIFDSSPDVGGVWSSTNHYPGLKAQNTGDTYRFSTLPMPREYPLHPDCCQIQAYMEFYAQKHHLDKEGRLRLKTRVILAKKTDDGWMIQAHSADHGDQWFTFDYLICAAGVFSQPKIPTFQGTERFTAAGSVIVHTSNVHRLNDFGEKHIVVIGYGKSACDVAVSASSISKAVIIVARDVTWKLPTYIGGVVHYSFFILTRFGESLFLYIRPWFSQRFLNHGIGKRIRAIIFGVMSWVIMIQLRLVNLGLLPNQPFETIAGSGLSLATPGFVEAAQQGKIKMERGVTVESLGERVVSLSNGHVLPADVIVCGTGWKQDIPSFLPEEYRNEIINKAGDWILYKHILPTDAPDLAFIGYNSSIFCPLTAEISSIWLAAHLELLPDLVRSLPDKESQPKDAEEEVGWFRRRTNGHHASVMASGTSVVPFSLSNIDERTQDLDCEIGWLDWLK</sequence>
<dbReference type="GeneID" id="30209732"/>
<dbReference type="InterPro" id="IPR020946">
    <property type="entry name" value="Flavin_mOase-like"/>
</dbReference>
<dbReference type="AlphaFoldDB" id="A0A1B9G3B7"/>
<evidence type="ECO:0000256" key="3">
    <source>
        <dbReference type="ARBA" id="ARBA00022827"/>
    </source>
</evidence>
<protein>
    <recommendedName>
        <fullName evidence="9">Monooxygenase</fullName>
    </recommendedName>
</protein>
<keyword evidence="4" id="KW-0521">NADP</keyword>
<dbReference type="InterPro" id="IPR050346">
    <property type="entry name" value="FMO-like"/>
</dbReference>